<dbReference type="Proteomes" id="UP000076268">
    <property type="component" value="Unassembled WGS sequence"/>
</dbReference>
<dbReference type="PANTHER" id="PTHR43673">
    <property type="entry name" value="NAD(P)H NITROREDUCTASE YDGI-RELATED"/>
    <property type="match status" value="1"/>
</dbReference>
<keyword evidence="3" id="KW-0285">Flavoprotein</keyword>
<dbReference type="Pfam" id="PF13237">
    <property type="entry name" value="Fer4_10"/>
    <property type="match status" value="1"/>
</dbReference>
<accession>A0A154BVK3</accession>
<keyword evidence="4" id="KW-0288">FMN</keyword>
<name>A0A154BVK3_ANASB</name>
<evidence type="ECO:0000256" key="8">
    <source>
        <dbReference type="ARBA" id="ARBA00023014"/>
    </source>
</evidence>
<evidence type="ECO:0000256" key="6">
    <source>
        <dbReference type="ARBA" id="ARBA00023002"/>
    </source>
</evidence>
<dbReference type="EMBL" id="LSGP01000001">
    <property type="protein sequence ID" value="KYZ78053.1"/>
    <property type="molecule type" value="Genomic_DNA"/>
</dbReference>
<dbReference type="GO" id="GO:0046872">
    <property type="term" value="F:metal ion binding"/>
    <property type="evidence" value="ECO:0007669"/>
    <property type="project" value="UniProtKB-KW"/>
</dbReference>
<dbReference type="PANTHER" id="PTHR43673:SF2">
    <property type="entry name" value="NITROREDUCTASE"/>
    <property type="match status" value="1"/>
</dbReference>
<dbReference type="InterPro" id="IPR029479">
    <property type="entry name" value="Nitroreductase"/>
</dbReference>
<dbReference type="GO" id="GO:0016491">
    <property type="term" value="F:oxidoreductase activity"/>
    <property type="evidence" value="ECO:0007669"/>
    <property type="project" value="UniProtKB-KW"/>
</dbReference>
<keyword evidence="11" id="KW-1185">Reference proteome</keyword>
<dbReference type="Pfam" id="PF00881">
    <property type="entry name" value="Nitroreductase"/>
    <property type="match status" value="1"/>
</dbReference>
<feature type="domain" description="4Fe-4S ferredoxin-type" evidence="9">
    <location>
        <begin position="13"/>
        <end position="41"/>
    </location>
</feature>
<keyword evidence="7" id="KW-0408">Iron</keyword>
<gene>
    <name evidence="10" type="ORF">AXX12_00460</name>
</gene>
<evidence type="ECO:0000256" key="2">
    <source>
        <dbReference type="ARBA" id="ARBA00007118"/>
    </source>
</evidence>
<dbReference type="STRING" id="1794912.AXX12_00460"/>
<dbReference type="Gene3D" id="3.40.109.10">
    <property type="entry name" value="NADH Oxidase"/>
    <property type="match status" value="1"/>
</dbReference>
<comment type="cofactor">
    <cofactor evidence="1">
        <name>FMN</name>
        <dbReference type="ChEBI" id="CHEBI:58210"/>
    </cofactor>
</comment>
<dbReference type="InterPro" id="IPR000415">
    <property type="entry name" value="Nitroreductase-like"/>
</dbReference>
<sequence>MLAITSSRADGVAEVSIDYTRCIGCQQCVSVCKGAPLYWENDQVAVDQTRGFGCFGCGHCMAVCPQDCISVTGRGMSSEDVVQLPDANPAEYNQLFHLMQKRRSIRHFTDQEVSSEVIEQILAAAVTAPIGVPPSEVSVSVFAGRDRVKQFTGDLIAQVRSSKWLFSTPMRGLMRIFMGKAVYRSFISFVPALFTTLDQKDQQGEDWLFYQAPLVMVFHASSFGEPVDADIAATYAVLAAESLGLGSCMIGSVAPLLKNSRQLKEKYGIPAANKVGLTVIFGYPAVNYRRALLRSFADVKFV</sequence>
<evidence type="ECO:0000256" key="5">
    <source>
        <dbReference type="ARBA" id="ARBA00022723"/>
    </source>
</evidence>
<proteinExistence type="inferred from homology"/>
<evidence type="ECO:0000256" key="1">
    <source>
        <dbReference type="ARBA" id="ARBA00001917"/>
    </source>
</evidence>
<dbReference type="AlphaFoldDB" id="A0A154BVK3"/>
<evidence type="ECO:0000256" key="4">
    <source>
        <dbReference type="ARBA" id="ARBA00022643"/>
    </source>
</evidence>
<protein>
    <recommendedName>
        <fullName evidence="9">4Fe-4S ferredoxin-type domain-containing protein</fullName>
    </recommendedName>
</protein>
<feature type="domain" description="4Fe-4S ferredoxin-type" evidence="9">
    <location>
        <begin position="42"/>
        <end position="74"/>
    </location>
</feature>
<evidence type="ECO:0000313" key="10">
    <source>
        <dbReference type="EMBL" id="KYZ78053.1"/>
    </source>
</evidence>
<dbReference type="InterPro" id="IPR017896">
    <property type="entry name" value="4Fe4S_Fe-S-bd"/>
</dbReference>
<dbReference type="PROSITE" id="PS00198">
    <property type="entry name" value="4FE4S_FER_1"/>
    <property type="match status" value="1"/>
</dbReference>
<dbReference type="GO" id="GO:0051536">
    <property type="term" value="F:iron-sulfur cluster binding"/>
    <property type="evidence" value="ECO:0007669"/>
    <property type="project" value="UniProtKB-KW"/>
</dbReference>
<comment type="caution">
    <text evidence="10">The sequence shown here is derived from an EMBL/GenBank/DDBJ whole genome shotgun (WGS) entry which is preliminary data.</text>
</comment>
<evidence type="ECO:0000256" key="3">
    <source>
        <dbReference type="ARBA" id="ARBA00022630"/>
    </source>
</evidence>
<evidence type="ECO:0000256" key="7">
    <source>
        <dbReference type="ARBA" id="ARBA00023004"/>
    </source>
</evidence>
<keyword evidence="5" id="KW-0479">Metal-binding</keyword>
<reference evidence="10 11" key="1">
    <citation type="submission" date="2016-02" db="EMBL/GenBank/DDBJ databases">
        <title>Anaerosporomusa subterraneum gen. nov., sp. nov., a spore-forming obligate anaerobe isolated from saprolite.</title>
        <authorList>
            <person name="Choi J.K."/>
            <person name="Shah M."/>
            <person name="Yee N."/>
        </authorList>
    </citation>
    <scope>NUCLEOTIDE SEQUENCE [LARGE SCALE GENOMIC DNA]</scope>
    <source>
        <strain evidence="10 11">RU4</strain>
    </source>
</reference>
<evidence type="ECO:0000259" key="9">
    <source>
        <dbReference type="PROSITE" id="PS51379"/>
    </source>
</evidence>
<keyword evidence="6" id="KW-0560">Oxidoreductase</keyword>
<evidence type="ECO:0000313" key="11">
    <source>
        <dbReference type="Proteomes" id="UP000076268"/>
    </source>
</evidence>
<comment type="similarity">
    <text evidence="2">Belongs to the nitroreductase family.</text>
</comment>
<dbReference type="InterPro" id="IPR017900">
    <property type="entry name" value="4Fe4S_Fe_S_CS"/>
</dbReference>
<dbReference type="PROSITE" id="PS51379">
    <property type="entry name" value="4FE4S_FER_2"/>
    <property type="match status" value="2"/>
</dbReference>
<dbReference type="Gene3D" id="3.30.70.20">
    <property type="match status" value="1"/>
</dbReference>
<organism evidence="10 11">
    <name type="scientific">Anaerosporomusa subterranea</name>
    <dbReference type="NCBI Taxonomy" id="1794912"/>
    <lineage>
        <taxon>Bacteria</taxon>
        <taxon>Bacillati</taxon>
        <taxon>Bacillota</taxon>
        <taxon>Negativicutes</taxon>
        <taxon>Acetonemataceae</taxon>
        <taxon>Anaerosporomusa</taxon>
    </lineage>
</organism>
<dbReference type="RefSeq" id="WP_197470600.1">
    <property type="nucleotide sequence ID" value="NZ_LSGP01000001.1"/>
</dbReference>
<dbReference type="SUPFAM" id="SSF54862">
    <property type="entry name" value="4Fe-4S ferredoxins"/>
    <property type="match status" value="1"/>
</dbReference>
<keyword evidence="8" id="KW-0411">Iron-sulfur</keyword>
<dbReference type="SUPFAM" id="SSF55469">
    <property type="entry name" value="FMN-dependent nitroreductase-like"/>
    <property type="match status" value="1"/>
</dbReference>